<dbReference type="CDD" id="cd15505">
    <property type="entry name" value="PHD_ING"/>
    <property type="match status" value="1"/>
</dbReference>
<evidence type="ECO:0000256" key="4">
    <source>
        <dbReference type="ARBA" id="ARBA00022771"/>
    </source>
</evidence>
<dbReference type="SMART" id="SM00249">
    <property type="entry name" value="PHD"/>
    <property type="match status" value="1"/>
</dbReference>
<dbReference type="PROSITE" id="PS50157">
    <property type="entry name" value="ZINC_FINGER_C2H2_2"/>
    <property type="match status" value="2"/>
</dbReference>
<proteinExistence type="predicted"/>
<keyword evidence="6" id="KW-0539">Nucleus</keyword>
<dbReference type="GO" id="GO:0046983">
    <property type="term" value="F:protein dimerization activity"/>
    <property type="evidence" value="ECO:0007669"/>
    <property type="project" value="InterPro"/>
</dbReference>
<dbReference type="InterPro" id="IPR001965">
    <property type="entry name" value="Znf_PHD"/>
</dbReference>
<keyword evidence="2" id="KW-0479">Metal-binding</keyword>
<feature type="compositionally biased region" description="Polar residues" evidence="9">
    <location>
        <begin position="1795"/>
        <end position="1804"/>
    </location>
</feature>
<dbReference type="InterPro" id="IPR011011">
    <property type="entry name" value="Znf_FYVE_PHD"/>
</dbReference>
<dbReference type="EMBL" id="HACA01000533">
    <property type="protein sequence ID" value="CDW17894.1"/>
    <property type="molecule type" value="Transcribed_RNA"/>
</dbReference>
<evidence type="ECO:0000259" key="11">
    <source>
        <dbReference type="PROSITE" id="PS50066"/>
    </source>
</evidence>
<evidence type="ECO:0000256" key="1">
    <source>
        <dbReference type="ARBA" id="ARBA00004123"/>
    </source>
</evidence>
<evidence type="ECO:0000259" key="10">
    <source>
        <dbReference type="PROSITE" id="PS50016"/>
    </source>
</evidence>
<keyword evidence="8" id="KW-0175">Coiled coil</keyword>
<protein>
    <submittedName>
        <fullName evidence="13">Uncharacterized protein</fullName>
    </submittedName>
</protein>
<feature type="coiled-coil region" evidence="8">
    <location>
        <begin position="843"/>
        <end position="870"/>
    </location>
</feature>
<dbReference type="Gene3D" id="3.30.160.60">
    <property type="entry name" value="Classic Zinc Finger"/>
    <property type="match status" value="1"/>
</dbReference>
<dbReference type="InterPro" id="IPR013083">
    <property type="entry name" value="Znf_RING/FYVE/PHD"/>
</dbReference>
<feature type="compositionally biased region" description="Low complexity" evidence="9">
    <location>
        <begin position="1"/>
        <end position="23"/>
    </location>
</feature>
<feature type="region of interest" description="Disordered" evidence="9">
    <location>
        <begin position="1259"/>
        <end position="1279"/>
    </location>
</feature>
<feature type="region of interest" description="Disordered" evidence="9">
    <location>
        <begin position="1511"/>
        <end position="1668"/>
    </location>
</feature>
<dbReference type="PROSITE" id="PS50016">
    <property type="entry name" value="ZF_PHD_2"/>
    <property type="match status" value="1"/>
</dbReference>
<feature type="compositionally biased region" description="Basic residues" evidence="9">
    <location>
        <begin position="1520"/>
        <end position="1545"/>
    </location>
</feature>
<evidence type="ECO:0000313" key="13">
    <source>
        <dbReference type="EMBL" id="CDW17894.1"/>
    </source>
</evidence>
<dbReference type="Gene3D" id="3.30.40.10">
    <property type="entry name" value="Zinc/RING finger domain, C3HC4 (zinc finger)"/>
    <property type="match status" value="1"/>
</dbReference>
<accession>A0A0K2SVZ3</accession>
<feature type="compositionally biased region" description="Low complexity" evidence="9">
    <location>
        <begin position="1564"/>
        <end position="1573"/>
    </location>
</feature>
<keyword evidence="3" id="KW-0677">Repeat</keyword>
<feature type="compositionally biased region" description="Pro residues" evidence="9">
    <location>
        <begin position="1779"/>
        <end position="1794"/>
    </location>
</feature>
<feature type="region of interest" description="Disordered" evidence="9">
    <location>
        <begin position="1304"/>
        <end position="1337"/>
    </location>
</feature>
<keyword evidence="5" id="KW-0862">Zinc</keyword>
<comment type="subcellular location">
    <subcellularLocation>
        <location evidence="1">Nucleus</location>
    </subcellularLocation>
</comment>
<dbReference type="SUPFAM" id="SSF57667">
    <property type="entry name" value="beta-beta-alpha zinc fingers"/>
    <property type="match status" value="1"/>
</dbReference>
<feature type="domain" description="C2H2-type" evidence="12">
    <location>
        <begin position="1115"/>
        <end position="1142"/>
    </location>
</feature>
<evidence type="ECO:0000256" key="3">
    <source>
        <dbReference type="ARBA" id="ARBA00022737"/>
    </source>
</evidence>
<dbReference type="InterPro" id="IPR036236">
    <property type="entry name" value="Znf_C2H2_sf"/>
</dbReference>
<dbReference type="InterPro" id="IPR019786">
    <property type="entry name" value="Zinc_finger_PHD-type_CS"/>
</dbReference>
<feature type="compositionally biased region" description="Acidic residues" evidence="9">
    <location>
        <begin position="1655"/>
        <end position="1665"/>
    </location>
</feature>
<evidence type="ECO:0000256" key="5">
    <source>
        <dbReference type="ARBA" id="ARBA00022833"/>
    </source>
</evidence>
<dbReference type="GO" id="GO:0003677">
    <property type="term" value="F:DNA binding"/>
    <property type="evidence" value="ECO:0007669"/>
    <property type="project" value="InterPro"/>
</dbReference>
<dbReference type="PROSITE" id="PS01359">
    <property type="entry name" value="ZF_PHD_1"/>
    <property type="match status" value="1"/>
</dbReference>
<dbReference type="InterPro" id="IPR019787">
    <property type="entry name" value="Znf_PHD-finger"/>
</dbReference>
<dbReference type="PANTHER" id="PTHR24406">
    <property type="entry name" value="TRANSCRIPTIONAL REPRESSOR CTCFL-RELATED"/>
    <property type="match status" value="1"/>
</dbReference>
<feature type="domain" description="MADS-box" evidence="11">
    <location>
        <begin position="149"/>
        <end position="201"/>
    </location>
</feature>
<reference evidence="13" key="1">
    <citation type="submission" date="2014-05" db="EMBL/GenBank/DDBJ databases">
        <authorList>
            <person name="Chronopoulou M."/>
        </authorList>
    </citation>
    <scope>NUCLEOTIDE SEQUENCE</scope>
    <source>
        <tissue evidence="13">Whole organism</tissue>
    </source>
</reference>
<dbReference type="GO" id="GO:0008270">
    <property type="term" value="F:zinc ion binding"/>
    <property type="evidence" value="ECO:0007669"/>
    <property type="project" value="UniProtKB-KW"/>
</dbReference>
<evidence type="ECO:0000256" key="7">
    <source>
        <dbReference type="PROSITE-ProRule" id="PRU00042"/>
    </source>
</evidence>
<evidence type="ECO:0000256" key="2">
    <source>
        <dbReference type="ARBA" id="ARBA00022723"/>
    </source>
</evidence>
<feature type="compositionally biased region" description="Polar residues" evidence="9">
    <location>
        <begin position="792"/>
        <end position="805"/>
    </location>
</feature>
<feature type="region of interest" description="Disordered" evidence="9">
    <location>
        <begin position="1702"/>
        <end position="1804"/>
    </location>
</feature>
<evidence type="ECO:0000256" key="9">
    <source>
        <dbReference type="SAM" id="MobiDB-lite"/>
    </source>
</evidence>
<evidence type="ECO:0000259" key="12">
    <source>
        <dbReference type="PROSITE" id="PS50157"/>
    </source>
</evidence>
<dbReference type="InterPro" id="IPR050888">
    <property type="entry name" value="ZnF_C2H2-type_TF"/>
</dbReference>
<dbReference type="SMART" id="SM00355">
    <property type="entry name" value="ZnF_C2H2"/>
    <property type="match status" value="12"/>
</dbReference>
<keyword evidence="4 7" id="KW-0863">Zinc-finger</keyword>
<dbReference type="InterPro" id="IPR002100">
    <property type="entry name" value="TF_MADSbox"/>
</dbReference>
<feature type="compositionally biased region" description="Basic and acidic residues" evidence="9">
    <location>
        <begin position="1616"/>
        <end position="1628"/>
    </location>
</feature>
<feature type="region of interest" description="Disordered" evidence="9">
    <location>
        <begin position="1"/>
        <end position="25"/>
    </location>
</feature>
<dbReference type="OrthoDB" id="5411773at2759"/>
<feature type="domain" description="C2H2-type" evidence="12">
    <location>
        <begin position="1143"/>
        <end position="1168"/>
    </location>
</feature>
<dbReference type="PROSITE" id="PS00028">
    <property type="entry name" value="ZINC_FINGER_C2H2_1"/>
    <property type="match status" value="3"/>
</dbReference>
<name>A0A0K2SVZ3_LEPSM</name>
<feature type="compositionally biased region" description="Polar residues" evidence="9">
    <location>
        <begin position="1735"/>
        <end position="1751"/>
    </location>
</feature>
<sequence>MDSSSSINCGYSSMSSSNTSVSNKPAEYVSDKGLRLRSYFRRRPVPFKRAVDLDMQVGSATFLVSLCEEVEECTYVGDEELVHQFLDPKGLQLSHALEISKRSLRVPSFSTESHEEDEEEDEYFSTVEERRKKERAKKREAAQRVSDGEFLRNPIERSKVFSSRKESLMTKVIEMDTICGSKSFILIVCPEKEAAYYQGSEELVSQFFISGLSSSMIHRDINIRPFEPDETECNICSVPHCNVSRNTLSKWRLAAMDLFGFPDNIPMTMYACPEADRDQWIAELDLDPSIQGKITVCSLHFREGFPTDDFPYPTELLSETNYETTFQGTKTSSWRQGVDYKKSNEDFISDILDDILINVDKKAKENEDIRSQHLAFTRLTNSRSWKKKFSYKRLSLWKPSRITKDLSSLRNQPYYKKLIRYYCKRKRYGYCRFCKMRLNDSKEIFEHIRIQHFGLTSRLNNSCDIDAKSSSLPIDVELSDIETKMYLNKLYPKQDVPTKNPKKKYVCGVCQSQFDLHGIFVHMKQVHKGMLCQYCLKLFMEVNELEAHLKRDHKVHSRYYHSFDKFEEISGSRYNFVCGQCNKMVRFSDLKNSAHKCTSSSSTVCSNCDRTFTGSYQLELHLVNGWCKMDSTKEISFIEASKLYKVLTGKKLSHSDVLKHKGLSAILPLSETKKAQVSSTKEFSVADRQILMKYHSVRNNKKVSNFKSSRIITSLPLNGNIYCGAKSRGISNNLRKEIKEEGYKYEDIKDCNITRLGKSLIVNFESPVKIVPPLKLHFNQAMKPLSNVRRTISQSKANDSQATRHSSTEDKENLDTARLEETADSSNSFNGLEDEDQQIIAETTSKEHKLQRLQREYEEIIEDLSNMRNVIQHFSNKCLVCQQAHLVCVDSTYLLSHLFIVHDNPTVVSILKEDPQKSINRMKRYLKDTKSKEIIFSYQQDKDLIIDFYSCSYCSTKSCSTNEDLFRHLEKEHSQKVLTCNLCQSIFLNYGSFISHVCYGPPTNSQKQKAAKFNCKVCLRQDLSSFLIFQNHVRRDHNICEICFKCQGSQESLYSHCLQHSQELMCMKCFLAYDEYDQFRKHLYFKHYDECRICGICYQKTWPHVYHFCIQDLPSSCEVCDKKFKSTKQYRVHMRTHTNIHPYVCSASNCSKAFISKQLLWKHQIRRHPDLSISATKALEDKRNSKEVLKYKASSIHVIRDIQVIIEDIINDTIVERKVEDAPVLEDNPTDPEPEKEIDPLQAAVASIMGDDGIFNTKTSPVKPLNIQSPATPTKTNIQNNNNSIVQASAGLINSNVPAAPSIPKIQEPPKIMHPSEYFNKKPRAYSDTDSDEEDNKFKKKKSVFPISGASSAPVVGGIWNQDLLFVSNGPNTGKAKVRKPGMNKTGSGLKVMKPITEGVSGGILSKISTPQTPVAPKTTFTSLDPNSITKKLGTGGWEVCLSESSGDSDAGGPDKPKKVKMIDKIIDRRIPVMDHDYCYESYMLSLEPPKPPELSEMDKILSNVALGVMDNLSPERSPGSKKKQKHKKNKKESKKKKKKKRKIKKTNDSSSDSEDENRKSNKLSTSSSTLTTPFIRKAGPKPKYHTPLSGAGGVTAGTGRIMFNSSSDEDEDIEDTLKNGDKRRSNDEATSASDICSSDLDTDFSADEFQQTKEEEEEEEEEPEVEKPIVTFAPKLLEKVAPPVPAPKPTLKLKIKLPSVNNTPTIPVVRSSSHASSTKLVISKNRKRTGAGTFVSSTKSPSRLSSQNRSLSKKMRESLALNRDSSSSSYTDEDDYSAPPPPPPRAPPPPPPQQQTKINNKSTPKAYVISDAHGTSGLMYNSDPERLYCVCQCPHDEVSEMIGCDAPDCQKEWFHFECVGILVPPAGKWYCPECSSRYKIRS</sequence>
<organism evidence="13">
    <name type="scientific">Lepeophtheirus salmonis</name>
    <name type="common">Salmon louse</name>
    <name type="synonym">Caligus salmonis</name>
    <dbReference type="NCBI Taxonomy" id="72036"/>
    <lineage>
        <taxon>Eukaryota</taxon>
        <taxon>Metazoa</taxon>
        <taxon>Ecdysozoa</taxon>
        <taxon>Arthropoda</taxon>
        <taxon>Crustacea</taxon>
        <taxon>Multicrustacea</taxon>
        <taxon>Hexanauplia</taxon>
        <taxon>Copepoda</taxon>
        <taxon>Siphonostomatoida</taxon>
        <taxon>Caligidae</taxon>
        <taxon>Lepeophtheirus</taxon>
    </lineage>
</organism>
<feature type="region of interest" description="Disordered" evidence="9">
    <location>
        <begin position="792"/>
        <end position="834"/>
    </location>
</feature>
<evidence type="ECO:0000256" key="6">
    <source>
        <dbReference type="ARBA" id="ARBA00023242"/>
    </source>
</evidence>
<dbReference type="PROSITE" id="PS50066">
    <property type="entry name" value="MADS_BOX_2"/>
    <property type="match status" value="1"/>
</dbReference>
<feature type="compositionally biased region" description="Polar residues" evidence="9">
    <location>
        <begin position="1702"/>
        <end position="1721"/>
    </location>
</feature>
<dbReference type="InterPro" id="IPR013087">
    <property type="entry name" value="Znf_C2H2_type"/>
</dbReference>
<evidence type="ECO:0000256" key="8">
    <source>
        <dbReference type="SAM" id="Coils"/>
    </source>
</evidence>
<dbReference type="GO" id="GO:0005634">
    <property type="term" value="C:nucleus"/>
    <property type="evidence" value="ECO:0007669"/>
    <property type="project" value="UniProtKB-SubCell"/>
</dbReference>
<feature type="compositionally biased region" description="Basic and acidic residues" evidence="9">
    <location>
        <begin position="806"/>
        <end position="821"/>
    </location>
</feature>
<dbReference type="SUPFAM" id="SSF57903">
    <property type="entry name" value="FYVE/PHD zinc finger"/>
    <property type="match status" value="1"/>
</dbReference>
<feature type="domain" description="PHD-type" evidence="10">
    <location>
        <begin position="1827"/>
        <end position="1878"/>
    </location>
</feature>